<sequence>MTSTTPDHRDLEQIQTIVRDVQEGFNTNDASLMNAHLADDAIVVNARGAVLFGRAAIQKASEDALAAGYLNESTAYYELSDVAGLSADVIVARKNAWSTKQDADDGDPPEMNALYIFVKRGGRWLIWRRQNTIVSS</sequence>
<evidence type="ECO:0000259" key="1">
    <source>
        <dbReference type="Pfam" id="PF14534"/>
    </source>
</evidence>
<dbReference type="InterPro" id="IPR011944">
    <property type="entry name" value="Steroid_delta5-4_isomerase"/>
</dbReference>
<dbReference type="Pfam" id="PF14534">
    <property type="entry name" value="DUF4440"/>
    <property type="match status" value="1"/>
</dbReference>
<feature type="domain" description="DUF4440" evidence="1">
    <location>
        <begin position="14"/>
        <end position="126"/>
    </location>
</feature>
<keyword evidence="3" id="KW-1185">Reference proteome</keyword>
<dbReference type="InterPro" id="IPR027843">
    <property type="entry name" value="DUF4440"/>
</dbReference>
<gene>
    <name evidence="2" type="ORF">Q7514_24420</name>
</gene>
<organism evidence="2 3">
    <name type="scientific">Rhodococcus artemisiae</name>
    <dbReference type="NCBI Taxonomy" id="714159"/>
    <lineage>
        <taxon>Bacteria</taxon>
        <taxon>Bacillati</taxon>
        <taxon>Actinomycetota</taxon>
        <taxon>Actinomycetes</taxon>
        <taxon>Mycobacteriales</taxon>
        <taxon>Nocardiaceae</taxon>
        <taxon>Rhodococcus</taxon>
    </lineage>
</organism>
<evidence type="ECO:0000313" key="3">
    <source>
        <dbReference type="Proteomes" id="UP001336020"/>
    </source>
</evidence>
<dbReference type="Proteomes" id="UP001336020">
    <property type="component" value="Unassembled WGS sequence"/>
</dbReference>
<protein>
    <submittedName>
        <fullName evidence="2">SgcJ/EcaC family oxidoreductase</fullName>
    </submittedName>
</protein>
<accession>A0ABU7LGH7</accession>
<name>A0ABU7LGH7_9NOCA</name>
<comment type="caution">
    <text evidence="2">The sequence shown here is derived from an EMBL/GenBank/DDBJ whole genome shotgun (WGS) entry which is preliminary data.</text>
</comment>
<evidence type="ECO:0000313" key="2">
    <source>
        <dbReference type="EMBL" id="MEE2060669.1"/>
    </source>
</evidence>
<dbReference type="EMBL" id="JAUTXY010000014">
    <property type="protein sequence ID" value="MEE2060669.1"/>
    <property type="molecule type" value="Genomic_DNA"/>
</dbReference>
<dbReference type="InterPro" id="IPR032710">
    <property type="entry name" value="NTF2-like_dom_sf"/>
</dbReference>
<dbReference type="NCBIfam" id="TIGR02246">
    <property type="entry name" value="SgcJ/EcaC family oxidoreductase"/>
    <property type="match status" value="1"/>
</dbReference>
<reference evidence="2 3" key="1">
    <citation type="submission" date="2023-07" db="EMBL/GenBank/DDBJ databases">
        <authorList>
            <person name="Girao M."/>
            <person name="Carvalho M.F."/>
        </authorList>
    </citation>
    <scope>NUCLEOTIDE SEQUENCE [LARGE SCALE GENOMIC DNA]</scope>
    <source>
        <strain evidence="2 3">YIM65754</strain>
    </source>
</reference>
<dbReference type="Gene3D" id="3.10.450.50">
    <property type="match status" value="1"/>
</dbReference>
<proteinExistence type="predicted"/>
<dbReference type="SUPFAM" id="SSF54427">
    <property type="entry name" value="NTF2-like"/>
    <property type="match status" value="1"/>
</dbReference>
<dbReference type="RefSeq" id="WP_330135855.1">
    <property type="nucleotide sequence ID" value="NZ_JAUTXY010000014.1"/>
</dbReference>